<dbReference type="SUPFAM" id="SSF53850">
    <property type="entry name" value="Periplasmic binding protein-like II"/>
    <property type="match status" value="1"/>
</dbReference>
<evidence type="ECO:0000256" key="2">
    <source>
        <dbReference type="ARBA" id="ARBA00008520"/>
    </source>
</evidence>
<dbReference type="Gene3D" id="3.40.190.10">
    <property type="entry name" value="Periplasmic binding protein-like II"/>
    <property type="match status" value="1"/>
</dbReference>
<dbReference type="GO" id="GO:0030313">
    <property type="term" value="C:cell envelope"/>
    <property type="evidence" value="ECO:0007669"/>
    <property type="project" value="UniProtKB-SubCell"/>
</dbReference>
<dbReference type="Proteomes" id="UP000515708">
    <property type="component" value="Chromosome"/>
</dbReference>
<dbReference type="CDD" id="cd13585">
    <property type="entry name" value="PBP2_TMBP_like"/>
    <property type="match status" value="1"/>
</dbReference>
<sequence length="428" mass="45783">MEEDMKGIHRLSAIAGIGALFALTACAGGTVKGGDPNGSDEIVLRYGMWNVNQEPTFRAMADAFEKANPGVTIEIELTPISEYWTKLQTSLQGDSAPDVFWMNHLNLPLYASNGVLAPLDDVIEAESIDLGEYPESIVEKYTWDGAQYGLPQDLDTIGLWYNKQLFDAAGLAYPTAEWTWDDVKTAAAALTDPANGVFGIAASVDSQSNYYNTVYQAGTEALSADGSSSNWDTAEAKAGIEFWRQFIEAGHSPGVAQLAETPAHQLFPSGKLAMYYSGTWNVGPYTDDAALASIVDVAPLPAGAREGVSVNSLVSAVNAKSPNLEMAARFAAFTASEQAAQIRIDVQDKAPAFGDKWRDWAEGSPFALTELYEESLGAAFALPATLNTPKWTSLEVDAMTKILGGEVPLDAGLAQLTSDIDAVLAEER</sequence>
<dbReference type="AlphaFoldDB" id="A0A7D7WGF9"/>
<keyword evidence="4" id="KW-0732">Signal</keyword>
<evidence type="ECO:0000313" key="6">
    <source>
        <dbReference type="Proteomes" id="UP000515708"/>
    </source>
</evidence>
<dbReference type="PROSITE" id="PS51257">
    <property type="entry name" value="PROKAR_LIPOPROTEIN"/>
    <property type="match status" value="1"/>
</dbReference>
<comment type="similarity">
    <text evidence="2">Belongs to the bacterial solute-binding protein 1 family.</text>
</comment>
<evidence type="ECO:0000313" key="5">
    <source>
        <dbReference type="EMBL" id="QMU96874.1"/>
    </source>
</evidence>
<dbReference type="Pfam" id="PF01547">
    <property type="entry name" value="SBP_bac_1"/>
    <property type="match status" value="1"/>
</dbReference>
<organism evidence="5 6">
    <name type="scientific">Microbacterium esteraromaticum</name>
    <dbReference type="NCBI Taxonomy" id="57043"/>
    <lineage>
        <taxon>Bacteria</taxon>
        <taxon>Bacillati</taxon>
        <taxon>Actinomycetota</taxon>
        <taxon>Actinomycetes</taxon>
        <taxon>Micrococcales</taxon>
        <taxon>Microbacteriaceae</taxon>
        <taxon>Microbacterium</taxon>
    </lineage>
</organism>
<comment type="subcellular location">
    <subcellularLocation>
        <location evidence="1">Cell envelope</location>
    </subcellularLocation>
</comment>
<gene>
    <name evidence="5" type="ORF">FVO59_06295</name>
</gene>
<evidence type="ECO:0000256" key="1">
    <source>
        <dbReference type="ARBA" id="ARBA00004196"/>
    </source>
</evidence>
<accession>A0A7D7WGF9</accession>
<dbReference type="InterPro" id="IPR006059">
    <property type="entry name" value="SBP"/>
</dbReference>
<protein>
    <submittedName>
        <fullName evidence="5">Sugar ABC transporter substrate-binding protein</fullName>
    </submittedName>
</protein>
<dbReference type="EMBL" id="CP043732">
    <property type="protein sequence ID" value="QMU96874.1"/>
    <property type="molecule type" value="Genomic_DNA"/>
</dbReference>
<dbReference type="PANTHER" id="PTHR43649">
    <property type="entry name" value="ARABINOSE-BINDING PROTEIN-RELATED"/>
    <property type="match status" value="1"/>
</dbReference>
<evidence type="ECO:0000256" key="3">
    <source>
        <dbReference type="ARBA" id="ARBA00022448"/>
    </source>
</evidence>
<dbReference type="InterPro" id="IPR050490">
    <property type="entry name" value="Bact_solute-bd_prot1"/>
</dbReference>
<keyword evidence="3" id="KW-0813">Transport</keyword>
<evidence type="ECO:0000256" key="4">
    <source>
        <dbReference type="ARBA" id="ARBA00022729"/>
    </source>
</evidence>
<proteinExistence type="inferred from homology"/>
<reference evidence="5 6" key="1">
    <citation type="journal article" date="2020" name="Front. Microbiol.">
        <title>Design of Bacterial Strain-Specific qPCR Assays Using NGS Data and Publicly Available Resources and Its Application to Track Biocontrol Strains.</title>
        <authorList>
            <person name="Hernandez I."/>
            <person name="Sant C."/>
            <person name="Martinez R."/>
            <person name="Fernandez C."/>
        </authorList>
    </citation>
    <scope>NUCLEOTIDE SEQUENCE [LARGE SCALE GENOMIC DNA]</scope>
    <source>
        <strain evidence="5 6">B24</strain>
    </source>
</reference>
<dbReference type="PANTHER" id="PTHR43649:SF31">
    <property type="entry name" value="SN-GLYCEROL-3-PHOSPHATE-BINDING PERIPLASMIC PROTEIN UGPB"/>
    <property type="match status" value="1"/>
</dbReference>
<name>A0A7D7WGF9_9MICO</name>